<dbReference type="Gene3D" id="1.10.630.10">
    <property type="entry name" value="Cytochrome P450"/>
    <property type="match status" value="1"/>
</dbReference>
<feature type="binding site" description="axial binding residue" evidence="8">
    <location>
        <position position="365"/>
    </location>
    <ligand>
        <name>heme</name>
        <dbReference type="ChEBI" id="CHEBI:30413"/>
    </ligand>
    <ligandPart>
        <name>Fe</name>
        <dbReference type="ChEBI" id="CHEBI:18248"/>
    </ligandPart>
</feature>
<dbReference type="InterPro" id="IPR002401">
    <property type="entry name" value="Cyt_P450_E_grp-I"/>
</dbReference>
<protein>
    <submittedName>
        <fullName evidence="9">Cytochrome P450</fullName>
    </submittedName>
</protein>
<keyword evidence="7" id="KW-0503">Monooxygenase</keyword>
<dbReference type="InterPro" id="IPR036396">
    <property type="entry name" value="Cyt_P450_sf"/>
</dbReference>
<dbReference type="EMBL" id="VTEG01000010">
    <property type="protein sequence ID" value="TYR98542.1"/>
    <property type="molecule type" value="Genomic_DNA"/>
</dbReference>
<name>A0A5D4MA25_9BACI</name>
<dbReference type="GO" id="GO:0004497">
    <property type="term" value="F:monooxygenase activity"/>
    <property type="evidence" value="ECO:0007669"/>
    <property type="project" value="UniProtKB-KW"/>
</dbReference>
<evidence type="ECO:0000313" key="9">
    <source>
        <dbReference type="EMBL" id="TYR98542.1"/>
    </source>
</evidence>
<dbReference type="PANTHER" id="PTHR24286:SF24">
    <property type="entry name" value="LANOSTEROL 14-ALPHA DEMETHYLASE"/>
    <property type="match status" value="1"/>
</dbReference>
<dbReference type="CDD" id="cd11067">
    <property type="entry name" value="CYP152"/>
    <property type="match status" value="1"/>
</dbReference>
<keyword evidence="6 8" id="KW-0408">Iron</keyword>
<evidence type="ECO:0000313" key="10">
    <source>
        <dbReference type="Proteomes" id="UP000325182"/>
    </source>
</evidence>
<evidence type="ECO:0000256" key="4">
    <source>
        <dbReference type="ARBA" id="ARBA00022723"/>
    </source>
</evidence>
<sequence>MTNHKEMPKETGLMENVRLLKEGYLYIMNRSEKYDSPVFETNLLGEKGICLTGKEAAELFYDNERFKREGAAPKLAQKTLFGEGGVQGLDGEEHRNRKAMFMSMMTKDSLEEVQALFKEKWERYSKKWEAEEEIVFYDEVKKMLAESAFEWTGVPLQGEDLETWTDELSDMFEGAASFSLKHFGSRRSRSKAEERMEALVEKVRSGGVNADEQRALYQFSFHKDTNGELLSPAVVAVELLNLLRPITAISVYADFTALAVHDYPEEAAKVKGGGKDEQQRFIQEVRRYYPFFPFAAARVKKNFEWKGYEFKKDTLTLLDLYGTNHHPDLWEQPDKFKPDRFLTWSGSPFDFIPQGGGEYNIGHRCAGEWLTLDILRVTVDYLVNHLEYTVPKQDLTYSMNDIPSLPESKMKIRDVKRKRN</sequence>
<evidence type="ECO:0000256" key="7">
    <source>
        <dbReference type="ARBA" id="ARBA00023033"/>
    </source>
</evidence>
<comment type="cofactor">
    <cofactor evidence="1 8">
        <name>heme</name>
        <dbReference type="ChEBI" id="CHEBI:30413"/>
    </cofactor>
</comment>
<dbReference type="SUPFAM" id="SSF48264">
    <property type="entry name" value="Cytochrome P450"/>
    <property type="match status" value="1"/>
</dbReference>
<comment type="caution">
    <text evidence="9">The sequence shown here is derived from an EMBL/GenBank/DDBJ whole genome shotgun (WGS) entry which is preliminary data.</text>
</comment>
<evidence type="ECO:0000256" key="6">
    <source>
        <dbReference type="ARBA" id="ARBA00023004"/>
    </source>
</evidence>
<dbReference type="GO" id="GO:0016125">
    <property type="term" value="P:sterol metabolic process"/>
    <property type="evidence" value="ECO:0007669"/>
    <property type="project" value="TreeGrafter"/>
</dbReference>
<accession>A0A5D4MA25</accession>
<dbReference type="PANTHER" id="PTHR24286">
    <property type="entry name" value="CYTOCHROME P450 26"/>
    <property type="match status" value="1"/>
</dbReference>
<dbReference type="GO" id="GO:0005506">
    <property type="term" value="F:iron ion binding"/>
    <property type="evidence" value="ECO:0007669"/>
    <property type="project" value="InterPro"/>
</dbReference>
<dbReference type="AlphaFoldDB" id="A0A5D4MA25"/>
<evidence type="ECO:0000256" key="5">
    <source>
        <dbReference type="ARBA" id="ARBA00023002"/>
    </source>
</evidence>
<organism evidence="9 10">
    <name type="scientific">Rossellomorea vietnamensis</name>
    <dbReference type="NCBI Taxonomy" id="218284"/>
    <lineage>
        <taxon>Bacteria</taxon>
        <taxon>Bacillati</taxon>
        <taxon>Bacillota</taxon>
        <taxon>Bacilli</taxon>
        <taxon>Bacillales</taxon>
        <taxon>Bacillaceae</taxon>
        <taxon>Rossellomorea</taxon>
    </lineage>
</organism>
<dbReference type="GO" id="GO:0020037">
    <property type="term" value="F:heme binding"/>
    <property type="evidence" value="ECO:0007669"/>
    <property type="project" value="InterPro"/>
</dbReference>
<evidence type="ECO:0000256" key="8">
    <source>
        <dbReference type="PIRSR" id="PIRSR602401-1"/>
    </source>
</evidence>
<dbReference type="Proteomes" id="UP000325182">
    <property type="component" value="Unassembled WGS sequence"/>
</dbReference>
<dbReference type="InterPro" id="IPR001128">
    <property type="entry name" value="Cyt_P450"/>
</dbReference>
<gene>
    <name evidence="9" type="ORF">FZC84_14005</name>
</gene>
<reference evidence="9 10" key="1">
    <citation type="submission" date="2019-08" db="EMBL/GenBank/DDBJ databases">
        <title>Bacillus genomes from the desert of Cuatro Cienegas, Coahuila.</title>
        <authorList>
            <person name="Olmedo-Alvarez G."/>
        </authorList>
    </citation>
    <scope>NUCLEOTIDE SEQUENCE [LARGE SCALE GENOMIC DNA]</scope>
    <source>
        <strain evidence="9 10">CH128b_4D</strain>
    </source>
</reference>
<comment type="similarity">
    <text evidence="2">Belongs to the cytochrome P450 family.</text>
</comment>
<evidence type="ECO:0000256" key="2">
    <source>
        <dbReference type="ARBA" id="ARBA00010617"/>
    </source>
</evidence>
<evidence type="ECO:0000256" key="1">
    <source>
        <dbReference type="ARBA" id="ARBA00001971"/>
    </source>
</evidence>
<dbReference type="RefSeq" id="WP_148954317.1">
    <property type="nucleotide sequence ID" value="NZ_VTEG01000010.1"/>
</dbReference>
<keyword evidence="4 8" id="KW-0479">Metal-binding</keyword>
<keyword evidence="5" id="KW-0560">Oxidoreductase</keyword>
<keyword evidence="3 8" id="KW-0349">Heme</keyword>
<proteinExistence type="inferred from homology"/>
<dbReference type="GO" id="GO:0016705">
    <property type="term" value="F:oxidoreductase activity, acting on paired donors, with incorporation or reduction of molecular oxygen"/>
    <property type="evidence" value="ECO:0007669"/>
    <property type="project" value="InterPro"/>
</dbReference>
<evidence type="ECO:0000256" key="3">
    <source>
        <dbReference type="ARBA" id="ARBA00022617"/>
    </source>
</evidence>
<dbReference type="PRINTS" id="PR00463">
    <property type="entry name" value="EP450I"/>
</dbReference>
<dbReference type="Pfam" id="PF00067">
    <property type="entry name" value="p450"/>
    <property type="match status" value="1"/>
</dbReference>